<dbReference type="AlphaFoldDB" id="A0AA35L4E5"/>
<sequence>MSQLRGKDAVTLTSMLLQLVPHYPDLQKIDIHALAQTLSEMNSQSTELAKIVSP</sequence>
<name>A0AA35L4E5_9SAUR</name>
<dbReference type="EMBL" id="OX395138">
    <property type="protein sequence ID" value="CAI5789635.1"/>
    <property type="molecule type" value="Genomic_DNA"/>
</dbReference>
<evidence type="ECO:0000313" key="2">
    <source>
        <dbReference type="Proteomes" id="UP001178461"/>
    </source>
</evidence>
<proteinExistence type="predicted"/>
<gene>
    <name evidence="1" type="ORF">PODLI_1B015935</name>
</gene>
<evidence type="ECO:0000313" key="1">
    <source>
        <dbReference type="EMBL" id="CAI5789635.1"/>
    </source>
</evidence>
<accession>A0AA35L4E5</accession>
<reference evidence="1" key="1">
    <citation type="submission" date="2022-12" db="EMBL/GenBank/DDBJ databases">
        <authorList>
            <person name="Alioto T."/>
            <person name="Alioto T."/>
            <person name="Gomez Garrido J."/>
        </authorList>
    </citation>
    <scope>NUCLEOTIDE SEQUENCE</scope>
</reference>
<keyword evidence="2" id="KW-1185">Reference proteome</keyword>
<dbReference type="Proteomes" id="UP001178461">
    <property type="component" value="Chromosome 13"/>
</dbReference>
<protein>
    <submittedName>
        <fullName evidence="1">Uncharacterized protein</fullName>
    </submittedName>
</protein>
<organism evidence="1 2">
    <name type="scientific">Podarcis lilfordi</name>
    <name type="common">Lilford's wall lizard</name>
    <dbReference type="NCBI Taxonomy" id="74358"/>
    <lineage>
        <taxon>Eukaryota</taxon>
        <taxon>Metazoa</taxon>
        <taxon>Chordata</taxon>
        <taxon>Craniata</taxon>
        <taxon>Vertebrata</taxon>
        <taxon>Euteleostomi</taxon>
        <taxon>Lepidosauria</taxon>
        <taxon>Squamata</taxon>
        <taxon>Bifurcata</taxon>
        <taxon>Unidentata</taxon>
        <taxon>Episquamata</taxon>
        <taxon>Laterata</taxon>
        <taxon>Lacertibaenia</taxon>
        <taxon>Lacertidae</taxon>
        <taxon>Podarcis</taxon>
    </lineage>
</organism>